<dbReference type="Proteomes" id="UP000218209">
    <property type="component" value="Unassembled WGS sequence"/>
</dbReference>
<dbReference type="OrthoDB" id="70874at2759"/>
<proteinExistence type="predicted"/>
<dbReference type="PANTHER" id="PTHR13052:SF3">
    <property type="entry name" value="NUCLEAR FACTOR RELATED TO KAPPA-B-BINDING PROTEIN"/>
    <property type="match status" value="1"/>
</dbReference>
<keyword evidence="4" id="KW-1185">Reference proteome</keyword>
<evidence type="ECO:0000313" key="4">
    <source>
        <dbReference type="Proteomes" id="UP000218209"/>
    </source>
</evidence>
<accession>A0A1X6PD92</accession>
<dbReference type="Pfam" id="PF25793">
    <property type="entry name" value="WHD_2nd_NFRKB"/>
    <property type="match status" value="1"/>
</dbReference>
<gene>
    <name evidence="3" type="ORF">BU14_0098s0058</name>
</gene>
<evidence type="ECO:0000313" key="3">
    <source>
        <dbReference type="EMBL" id="OSX78832.1"/>
    </source>
</evidence>
<dbReference type="GO" id="GO:0031011">
    <property type="term" value="C:Ino80 complex"/>
    <property type="evidence" value="ECO:0007669"/>
    <property type="project" value="InterPro"/>
</dbReference>
<evidence type="ECO:0000259" key="2">
    <source>
        <dbReference type="Pfam" id="PF25793"/>
    </source>
</evidence>
<dbReference type="InterPro" id="IPR057748">
    <property type="entry name" value="NFRKB_WH_2"/>
</dbReference>
<dbReference type="InterPro" id="IPR024867">
    <property type="entry name" value="NFRKB"/>
</dbReference>
<dbReference type="EMBL" id="KV918804">
    <property type="protein sequence ID" value="OSX78832.1"/>
    <property type="molecule type" value="Genomic_DNA"/>
</dbReference>
<feature type="compositionally biased region" description="Basic residues" evidence="1">
    <location>
        <begin position="332"/>
        <end position="346"/>
    </location>
</feature>
<feature type="region of interest" description="Disordered" evidence="1">
    <location>
        <begin position="316"/>
        <end position="346"/>
    </location>
</feature>
<evidence type="ECO:0000256" key="1">
    <source>
        <dbReference type="SAM" id="MobiDB-lite"/>
    </source>
</evidence>
<dbReference type="PANTHER" id="PTHR13052">
    <property type="entry name" value="NFRKB-RELATED"/>
    <property type="match status" value="1"/>
</dbReference>
<dbReference type="AlphaFoldDB" id="A0A1X6PD92"/>
<name>A0A1X6PD92_PORUM</name>
<reference evidence="3 4" key="1">
    <citation type="submission" date="2017-03" db="EMBL/GenBank/DDBJ databases">
        <title>WGS assembly of Porphyra umbilicalis.</title>
        <authorList>
            <person name="Brawley S.H."/>
            <person name="Blouin N.A."/>
            <person name="Ficko-Blean E."/>
            <person name="Wheeler G.L."/>
            <person name="Lohr M."/>
            <person name="Goodson H.V."/>
            <person name="Jenkins J.W."/>
            <person name="Blaby-Haas C.E."/>
            <person name="Helliwell K.E."/>
            <person name="Chan C."/>
            <person name="Marriage T."/>
            <person name="Bhattacharya D."/>
            <person name="Klein A.S."/>
            <person name="Badis Y."/>
            <person name="Brodie J."/>
            <person name="Cao Y."/>
            <person name="Collen J."/>
            <person name="Dittami S.M."/>
            <person name="Gachon C.M."/>
            <person name="Green B.R."/>
            <person name="Karpowicz S."/>
            <person name="Kim J.W."/>
            <person name="Kudahl U."/>
            <person name="Lin S."/>
            <person name="Michel G."/>
            <person name="Mittag M."/>
            <person name="Olson B.J."/>
            <person name="Pangilinan J."/>
            <person name="Peng Y."/>
            <person name="Qiu H."/>
            <person name="Shu S."/>
            <person name="Singer J.T."/>
            <person name="Smith A.G."/>
            <person name="Sprecher B.N."/>
            <person name="Wagner V."/>
            <person name="Wang W."/>
            <person name="Wang Z.-Y."/>
            <person name="Yan J."/>
            <person name="Yarish C."/>
            <person name="Zoeuner-Riek S."/>
            <person name="Zhuang Y."/>
            <person name="Zou Y."/>
            <person name="Lindquist E.A."/>
            <person name="Grimwood J."/>
            <person name="Barry K."/>
            <person name="Rokhsar D.S."/>
            <person name="Schmutz J."/>
            <person name="Stiller J.W."/>
            <person name="Grossman A.R."/>
            <person name="Prochnik S.E."/>
        </authorList>
    </citation>
    <scope>NUCLEOTIDE SEQUENCE [LARGE SCALE GENOMIC DNA]</scope>
    <source>
        <strain evidence="3">4086291</strain>
    </source>
</reference>
<sequence>MTILSGASMRAGGVTRADAWAAVASGLTHPRVRRWRVRVTLLARRHALASLAEYHNRLGRRVRALKAPHLLGAAPASAAAVRSAALVMATAADGGGDADAAADIMSGGADGVVGGLVPGAGGAGGVAGGRGTYFGSRGLRGGFGAGEAGRGGGEPPLAVPAIPAGGGHADWDAARWRRVMHFRAQETQRYQVPERSFTFINPWGNSVVSPLKRGPALDGGRPREHALLRNERPSHVTILCIVRDAASRLVHGRGTRADICDLLRDSQYLRDGATFSQLNSVVSGALDRLHYEDDAPVRYDPDTKHWCYLHNDRTEDSFPTPPWAREPDRAVARNRRSAAASRARKR</sequence>
<protein>
    <recommendedName>
        <fullName evidence="2">Nuclear factor related to kappa-B-binding protein second winged helix domain-containing protein</fullName>
    </recommendedName>
</protein>
<organism evidence="3 4">
    <name type="scientific">Porphyra umbilicalis</name>
    <name type="common">Purple laver</name>
    <name type="synonym">Red alga</name>
    <dbReference type="NCBI Taxonomy" id="2786"/>
    <lineage>
        <taxon>Eukaryota</taxon>
        <taxon>Rhodophyta</taxon>
        <taxon>Bangiophyceae</taxon>
        <taxon>Bangiales</taxon>
        <taxon>Bangiaceae</taxon>
        <taxon>Porphyra</taxon>
    </lineage>
</organism>
<feature type="domain" description="Nuclear factor related to kappa-B-binding protein second winged helix" evidence="2">
    <location>
        <begin position="180"/>
        <end position="316"/>
    </location>
</feature>